<dbReference type="AlphaFoldDB" id="A0A9D4W2I8"/>
<evidence type="ECO:0000313" key="4">
    <source>
        <dbReference type="Proteomes" id="UP001058974"/>
    </source>
</evidence>
<organism evidence="3 4">
    <name type="scientific">Pisum sativum</name>
    <name type="common">Garden pea</name>
    <name type="synonym">Lathyrus oleraceus</name>
    <dbReference type="NCBI Taxonomy" id="3888"/>
    <lineage>
        <taxon>Eukaryota</taxon>
        <taxon>Viridiplantae</taxon>
        <taxon>Streptophyta</taxon>
        <taxon>Embryophyta</taxon>
        <taxon>Tracheophyta</taxon>
        <taxon>Spermatophyta</taxon>
        <taxon>Magnoliopsida</taxon>
        <taxon>eudicotyledons</taxon>
        <taxon>Gunneridae</taxon>
        <taxon>Pentapetalae</taxon>
        <taxon>rosids</taxon>
        <taxon>fabids</taxon>
        <taxon>Fabales</taxon>
        <taxon>Fabaceae</taxon>
        <taxon>Papilionoideae</taxon>
        <taxon>50 kb inversion clade</taxon>
        <taxon>NPAAA clade</taxon>
        <taxon>Hologalegina</taxon>
        <taxon>IRL clade</taxon>
        <taxon>Fabeae</taxon>
        <taxon>Lathyrus</taxon>
    </lineage>
</organism>
<feature type="compositionally biased region" description="Acidic residues" evidence="1">
    <location>
        <begin position="98"/>
        <end position="108"/>
    </location>
</feature>
<dbReference type="InterPro" id="IPR054722">
    <property type="entry name" value="PolX-like_BBD"/>
</dbReference>
<name>A0A9D4W2I8_PEA</name>
<feature type="compositionally biased region" description="Low complexity" evidence="1">
    <location>
        <begin position="112"/>
        <end position="129"/>
    </location>
</feature>
<accession>A0A9D4W2I8</accession>
<evidence type="ECO:0000256" key="1">
    <source>
        <dbReference type="SAM" id="MobiDB-lite"/>
    </source>
</evidence>
<dbReference type="EMBL" id="JAMSHJ010000006">
    <property type="protein sequence ID" value="KAI5393424.1"/>
    <property type="molecule type" value="Genomic_DNA"/>
</dbReference>
<protein>
    <recommendedName>
        <fullName evidence="2">Retrovirus-related Pol polyprotein from transposon TNT 1-94-like beta-barrel domain-containing protein</fullName>
    </recommendedName>
</protein>
<feature type="domain" description="Retrovirus-related Pol polyprotein from transposon TNT 1-94-like beta-barrel" evidence="2">
    <location>
        <begin position="3"/>
        <end position="43"/>
    </location>
</feature>
<feature type="compositionally biased region" description="Low complexity" evidence="1">
    <location>
        <begin position="87"/>
        <end position="97"/>
    </location>
</feature>
<dbReference type="Pfam" id="PF22936">
    <property type="entry name" value="Pol_BBD"/>
    <property type="match status" value="1"/>
</dbReference>
<sequence length="138" mass="15393">MGVMGKGNTRLEINGAVQVVTDVYYVPDLKNNLLSVGQLQERGLTLLIKNGTCKLYHPKRDVNFEEDKGWNWGRTAEEVKRDMLVYEGSNDSENSSFESEEEVVEDTDTTANSNQDTTTSISSDSSNEDGPVLAERRI</sequence>
<feature type="region of interest" description="Disordered" evidence="1">
    <location>
        <begin position="84"/>
        <end position="138"/>
    </location>
</feature>
<gene>
    <name evidence="3" type="ORF">KIW84_060524</name>
</gene>
<evidence type="ECO:0000313" key="3">
    <source>
        <dbReference type="EMBL" id="KAI5393424.1"/>
    </source>
</evidence>
<dbReference type="Proteomes" id="UP001058974">
    <property type="component" value="Chromosome 6"/>
</dbReference>
<comment type="caution">
    <text evidence="3">The sequence shown here is derived from an EMBL/GenBank/DDBJ whole genome shotgun (WGS) entry which is preliminary data.</text>
</comment>
<keyword evidence="4" id="KW-1185">Reference proteome</keyword>
<reference evidence="3 4" key="1">
    <citation type="journal article" date="2022" name="Nat. Genet.">
        <title>Improved pea reference genome and pan-genome highlight genomic features and evolutionary characteristics.</title>
        <authorList>
            <person name="Yang T."/>
            <person name="Liu R."/>
            <person name="Luo Y."/>
            <person name="Hu S."/>
            <person name="Wang D."/>
            <person name="Wang C."/>
            <person name="Pandey M.K."/>
            <person name="Ge S."/>
            <person name="Xu Q."/>
            <person name="Li N."/>
            <person name="Li G."/>
            <person name="Huang Y."/>
            <person name="Saxena R.K."/>
            <person name="Ji Y."/>
            <person name="Li M."/>
            <person name="Yan X."/>
            <person name="He Y."/>
            <person name="Liu Y."/>
            <person name="Wang X."/>
            <person name="Xiang C."/>
            <person name="Varshney R.K."/>
            <person name="Ding H."/>
            <person name="Gao S."/>
            <person name="Zong X."/>
        </authorList>
    </citation>
    <scope>NUCLEOTIDE SEQUENCE [LARGE SCALE GENOMIC DNA]</scope>
    <source>
        <strain evidence="3 4">cv. Zhongwan 6</strain>
    </source>
</reference>
<evidence type="ECO:0000259" key="2">
    <source>
        <dbReference type="Pfam" id="PF22936"/>
    </source>
</evidence>
<dbReference type="Gramene" id="Psat06G0052400-T1">
    <property type="protein sequence ID" value="KAI5393424.1"/>
    <property type="gene ID" value="KIW84_060524"/>
</dbReference>
<proteinExistence type="predicted"/>